<dbReference type="GO" id="GO:0003677">
    <property type="term" value="F:DNA binding"/>
    <property type="evidence" value="ECO:0007669"/>
    <property type="project" value="UniProtKB-KW"/>
</dbReference>
<dbReference type="GO" id="GO:0015074">
    <property type="term" value="P:DNA integration"/>
    <property type="evidence" value="ECO:0007669"/>
    <property type="project" value="InterPro"/>
</dbReference>
<dbReference type="Proteomes" id="UP000052230">
    <property type="component" value="Unassembled WGS sequence"/>
</dbReference>
<dbReference type="KEGG" id="xcm:J164_02795"/>
<proteinExistence type="predicted"/>
<gene>
    <name evidence="3" type="primary">int</name>
    <name evidence="4" type="ORF">GUH15_22805</name>
    <name evidence="3" type="ORF">XAC3562_500029</name>
</gene>
<dbReference type="AlphaFoldDB" id="A0A0U5FF82"/>
<dbReference type="PATRIC" id="fig|434928.28.peg.2868"/>
<sequence length="413" mass="46052">MGRGRKRKFNPDIPRHIDQDALPKGVYWADGRWYIIEPHPEGGTTRKRTIAYADARLSDLHAAREASRGAGLVGSLQYLANAFKLSTEYRDLSRSTRDDYDRHAEVACGYVLKDGSLFGRLLVDRLSVPLVQRLVEALAKGREASAVQPALLARPSTANHTLRYLHRLFAWGIRIGHCKTNPASGVRGAKERADAKMPDPQSFMAVLEFAKSRAALPLHAKGSVPPYMPAVMVLAYNARLRGVEVTDLTDADALQQGVRCTRRKGSRDNITAWNDDLRWAWIWLRDYRAQRIQAHRRPVPLRPEQRGLLVTQTGTRLARSTLKTAWQRLITAAIEAGVIAEESRFTLHGLKHRGITDTRGTRAHKQDAAGHVTSQMTHRYDHELQVIAPPALPTDDALAGALAFVDLVKPSDT</sequence>
<evidence type="ECO:0000313" key="4">
    <source>
        <dbReference type="EMBL" id="MBD4338832.1"/>
    </source>
</evidence>
<accession>A0A0U5FF82</accession>
<evidence type="ECO:0000313" key="3">
    <source>
        <dbReference type="EMBL" id="CEG17098.1"/>
    </source>
</evidence>
<dbReference type="KEGG" id="xcf:J172_02801"/>
<dbReference type="EMBL" id="JAABFR010001748">
    <property type="protein sequence ID" value="MBD4338832.1"/>
    <property type="molecule type" value="Genomic_DNA"/>
</dbReference>
<dbReference type="KEGG" id="xcn:J169_02807"/>
<dbReference type="GO" id="GO:0006310">
    <property type="term" value="P:DNA recombination"/>
    <property type="evidence" value="ECO:0007669"/>
    <property type="project" value="UniProtKB-KW"/>
</dbReference>
<protein>
    <submittedName>
        <fullName evidence="3 4">Integrase</fullName>
    </submittedName>
</protein>
<evidence type="ECO:0000256" key="1">
    <source>
        <dbReference type="ARBA" id="ARBA00023125"/>
    </source>
</evidence>
<name>A0A0U5FF82_XANCI</name>
<keyword evidence="2" id="KW-0233">DNA recombination</keyword>
<dbReference type="Proteomes" id="UP000653002">
    <property type="component" value="Unassembled WGS sequence"/>
</dbReference>
<dbReference type="KEGG" id="xcw:J162_02798"/>
<reference evidence="3 5" key="1">
    <citation type="submission" date="2014-09" db="EMBL/GenBank/DDBJ databases">
        <authorList>
            <person name="Regsiter A."/>
        </authorList>
    </citation>
    <scope>NUCLEOTIDE SEQUENCE [LARGE SCALE GENOMIC DNA]</scope>
</reference>
<dbReference type="RefSeq" id="WP_011051722.1">
    <property type="nucleotide sequence ID" value="NZ_CAVLHM010000069.1"/>
</dbReference>
<dbReference type="KEGG" id="xcu:J159_02795"/>
<dbReference type="Gene3D" id="1.10.150.130">
    <property type="match status" value="1"/>
</dbReference>
<evidence type="ECO:0000256" key="2">
    <source>
        <dbReference type="ARBA" id="ARBA00023172"/>
    </source>
</evidence>
<keyword evidence="5" id="KW-1185">Reference proteome</keyword>
<dbReference type="InterPro" id="IPR011010">
    <property type="entry name" value="DNA_brk_join_enz"/>
</dbReference>
<dbReference type="GeneID" id="66911727"/>
<organism evidence="3 5">
    <name type="scientific">Xanthomonas citri pv. citri</name>
    <dbReference type="NCBI Taxonomy" id="611301"/>
    <lineage>
        <taxon>Bacteria</taxon>
        <taxon>Pseudomonadati</taxon>
        <taxon>Pseudomonadota</taxon>
        <taxon>Gammaproteobacteria</taxon>
        <taxon>Lysobacterales</taxon>
        <taxon>Lysobacteraceae</taxon>
        <taxon>Xanthomonas</taxon>
    </lineage>
</organism>
<dbReference type="SUPFAM" id="SSF56349">
    <property type="entry name" value="DNA breaking-rejoining enzymes"/>
    <property type="match status" value="1"/>
</dbReference>
<dbReference type="InterPro" id="IPR010998">
    <property type="entry name" value="Integrase_recombinase_N"/>
</dbReference>
<dbReference type="KEGG" id="xcr:J163_02794"/>
<comment type="caution">
    <text evidence="3">The sequence shown here is derived from an EMBL/GenBank/DDBJ whole genome shotgun (WGS) entry which is preliminary data.</text>
</comment>
<evidence type="ECO:0000313" key="5">
    <source>
        <dbReference type="Proteomes" id="UP000052230"/>
    </source>
</evidence>
<dbReference type="EMBL" id="CCXZ01000145">
    <property type="protein sequence ID" value="CEG17098.1"/>
    <property type="molecule type" value="Genomic_DNA"/>
</dbReference>
<reference evidence="4" key="2">
    <citation type="submission" date="2020-01" db="EMBL/GenBank/DDBJ databases">
        <authorList>
            <person name="Richard D."/>
        </authorList>
    </citation>
    <scope>NUCLEOTIDE SEQUENCE</scope>
    <source>
        <strain evidence="4">JP541</strain>
    </source>
</reference>
<dbReference type="InterPro" id="IPR013762">
    <property type="entry name" value="Integrase-like_cat_sf"/>
</dbReference>
<keyword evidence="1" id="KW-0238">DNA-binding</keyword>
<dbReference type="OMA" id="THRYDHE"/>
<dbReference type="Gene3D" id="1.10.443.10">
    <property type="entry name" value="Intergrase catalytic core"/>
    <property type="match status" value="1"/>
</dbReference>